<sequence length="163" mass="17942">MEGTFVVNKQTILTGEGLSKLEEELEELKTVKRQEVAAKIKVALSFGDLSENSEYDEAKNEQAMVEARIAQVEAMLKNVHVLDDSDLPTDIVSIGSKVLLKDIEFDEDVEYYIVGSTEADPSEGKISDESPVGKALLGHRVGDRVEVEVPSGMIEFEVLEISK</sequence>
<comment type="similarity">
    <text evidence="1 9 10">Belongs to the GreA/GreB family.</text>
</comment>
<dbReference type="SUPFAM" id="SSF54534">
    <property type="entry name" value="FKBP-like"/>
    <property type="match status" value="1"/>
</dbReference>
<dbReference type="InterPro" id="IPR036953">
    <property type="entry name" value="GreA/GreB_C_sf"/>
</dbReference>
<dbReference type="GO" id="GO:0006354">
    <property type="term" value="P:DNA-templated transcription elongation"/>
    <property type="evidence" value="ECO:0007669"/>
    <property type="project" value="TreeGrafter"/>
</dbReference>
<proteinExistence type="inferred from homology"/>
<evidence type="ECO:0000256" key="7">
    <source>
        <dbReference type="ARBA" id="ARBA00024916"/>
    </source>
</evidence>
<dbReference type="InterPro" id="IPR018151">
    <property type="entry name" value="TF_GreA/GreB_CS"/>
</dbReference>
<keyword evidence="13" id="KW-0648">Protein biosynthesis</keyword>
<dbReference type="InterPro" id="IPR036805">
    <property type="entry name" value="Tscrpt_elong_fac_GreA/B_N_sf"/>
</dbReference>
<dbReference type="InterPro" id="IPR023459">
    <property type="entry name" value="Tscrpt_elong_fac_GreA/B_fam"/>
</dbReference>
<dbReference type="EMBL" id="ACEC01000007">
    <property type="protein sequence ID" value="EEG32195.1"/>
    <property type="molecule type" value="Genomic_DNA"/>
</dbReference>
<dbReference type="PIRSF" id="PIRSF006092">
    <property type="entry name" value="GreA_GreB"/>
    <property type="match status" value="1"/>
</dbReference>
<keyword evidence="3 9" id="KW-0805">Transcription regulation</keyword>
<dbReference type="Pfam" id="PF03449">
    <property type="entry name" value="GreA_GreB_N"/>
    <property type="match status" value="1"/>
</dbReference>
<dbReference type="Pfam" id="PF01272">
    <property type="entry name" value="GreA_GreB"/>
    <property type="match status" value="1"/>
</dbReference>
<dbReference type="Proteomes" id="UP000003340">
    <property type="component" value="Unassembled WGS sequence"/>
</dbReference>
<dbReference type="HOGENOM" id="CLU_101379_2_1_9"/>
<feature type="domain" description="Transcription elongation factor GreA/GreB C-terminal" evidence="11">
    <location>
        <begin position="88"/>
        <end position="162"/>
    </location>
</feature>
<dbReference type="AlphaFoldDB" id="C0E8I6"/>
<dbReference type="GO" id="GO:0070063">
    <property type="term" value="F:RNA polymerase binding"/>
    <property type="evidence" value="ECO:0007669"/>
    <property type="project" value="InterPro"/>
</dbReference>
<dbReference type="HAMAP" id="MF_00105">
    <property type="entry name" value="GreA_GreB"/>
    <property type="match status" value="1"/>
</dbReference>
<dbReference type="SUPFAM" id="SSF46557">
    <property type="entry name" value="GreA transcript cleavage protein, N-terminal domain"/>
    <property type="match status" value="1"/>
</dbReference>
<protein>
    <recommendedName>
        <fullName evidence="2 9">Transcription elongation factor GreA</fullName>
    </recommendedName>
    <alternativeName>
        <fullName evidence="8 9">Transcript cleavage factor GreA</fullName>
    </alternativeName>
</protein>
<evidence type="ECO:0000256" key="9">
    <source>
        <dbReference type="HAMAP-Rule" id="MF_00105"/>
    </source>
</evidence>
<dbReference type="PANTHER" id="PTHR30437:SF4">
    <property type="entry name" value="TRANSCRIPTION ELONGATION FACTOR GREA"/>
    <property type="match status" value="1"/>
</dbReference>
<reference evidence="13 14" key="1">
    <citation type="submission" date="2009-01" db="EMBL/GenBank/DDBJ databases">
        <authorList>
            <person name="Fulton L."/>
            <person name="Clifton S."/>
            <person name="Fulton B."/>
            <person name="Xu J."/>
            <person name="Minx P."/>
            <person name="Pepin K.H."/>
            <person name="Johnson M."/>
            <person name="Bhonagiri V."/>
            <person name="Nash W.E."/>
            <person name="Mardis E.R."/>
            <person name="Wilson R.K."/>
        </authorList>
    </citation>
    <scope>NUCLEOTIDE SEQUENCE [LARGE SCALE GENOMIC DNA]</scope>
    <source>
        <strain evidence="13 14">DSM 5476</strain>
    </source>
</reference>
<dbReference type="PANTHER" id="PTHR30437">
    <property type="entry name" value="TRANSCRIPTION ELONGATION FACTOR GREA"/>
    <property type="match status" value="1"/>
</dbReference>
<evidence type="ECO:0000256" key="10">
    <source>
        <dbReference type="RuleBase" id="RU000556"/>
    </source>
</evidence>
<dbReference type="STRING" id="537013.CLOSTMETH_00131"/>
<comment type="caution">
    <text evidence="13">The sequence shown here is derived from an EMBL/GenBank/DDBJ whole genome shotgun (WGS) entry which is preliminary data.</text>
</comment>
<evidence type="ECO:0000256" key="8">
    <source>
        <dbReference type="ARBA" id="ARBA00030776"/>
    </source>
</evidence>
<dbReference type="FunFam" id="3.10.50.30:FF:000001">
    <property type="entry name" value="Transcription elongation factor GreA"/>
    <property type="match status" value="1"/>
</dbReference>
<dbReference type="NCBIfam" id="TIGR01462">
    <property type="entry name" value="greA"/>
    <property type="match status" value="1"/>
</dbReference>
<dbReference type="InterPro" id="IPR006359">
    <property type="entry name" value="Tscrpt_elong_fac_GreA"/>
</dbReference>
<comment type="function">
    <text evidence="7 9 10">Necessary for efficient RNA polymerase transcription elongation past template-encoded arresting sites. The arresting sites in DNA have the property of trapping a certain fraction of elongating RNA polymerases that pass through, resulting in locked ternary complexes. Cleavage of the nascent transcript by cleavage factors such as GreA or GreB allows the resumption of elongation from the new 3'terminus. GreA releases sequences of 2 to 3 nucleotides.</text>
</comment>
<dbReference type="GO" id="GO:0032784">
    <property type="term" value="P:regulation of DNA-templated transcription elongation"/>
    <property type="evidence" value="ECO:0007669"/>
    <property type="project" value="UniProtKB-UniRule"/>
</dbReference>
<dbReference type="eggNOG" id="COG0782">
    <property type="taxonomic scope" value="Bacteria"/>
</dbReference>
<evidence type="ECO:0000313" key="13">
    <source>
        <dbReference type="EMBL" id="EEG32195.1"/>
    </source>
</evidence>
<name>C0E8I6_9FIRM</name>
<gene>
    <name evidence="9 13" type="primary">greA</name>
    <name evidence="13" type="ORF">CLOSTMETH_00131</name>
</gene>
<dbReference type="InterPro" id="IPR022691">
    <property type="entry name" value="Tscrpt_elong_fac_GreA/B_N"/>
</dbReference>
<dbReference type="GO" id="GO:0003746">
    <property type="term" value="F:translation elongation factor activity"/>
    <property type="evidence" value="ECO:0007669"/>
    <property type="project" value="UniProtKB-KW"/>
</dbReference>
<evidence type="ECO:0000313" key="14">
    <source>
        <dbReference type="Proteomes" id="UP000003340"/>
    </source>
</evidence>
<reference evidence="13 14" key="2">
    <citation type="submission" date="2009-02" db="EMBL/GenBank/DDBJ databases">
        <title>Draft genome sequence of Clostridium methylpentosum (DSM 5476).</title>
        <authorList>
            <person name="Sudarsanam P."/>
            <person name="Ley R."/>
            <person name="Guruge J."/>
            <person name="Turnbaugh P.J."/>
            <person name="Mahowald M."/>
            <person name="Liep D."/>
            <person name="Gordon J."/>
        </authorList>
    </citation>
    <scope>NUCLEOTIDE SEQUENCE [LARGE SCALE GENOMIC DNA]</scope>
    <source>
        <strain evidence="13 14">DSM 5476</strain>
    </source>
</reference>
<keyword evidence="13" id="KW-0251">Elongation factor</keyword>
<evidence type="ECO:0000256" key="2">
    <source>
        <dbReference type="ARBA" id="ARBA00013729"/>
    </source>
</evidence>
<dbReference type="InterPro" id="IPR028624">
    <property type="entry name" value="Tscrpt_elong_fac_GreA/B"/>
</dbReference>
<evidence type="ECO:0000259" key="12">
    <source>
        <dbReference type="Pfam" id="PF03449"/>
    </source>
</evidence>
<dbReference type="PROSITE" id="PS00830">
    <property type="entry name" value="GREAB_2"/>
    <property type="match status" value="1"/>
</dbReference>
<evidence type="ECO:0000256" key="6">
    <source>
        <dbReference type="ARBA" id="ARBA00023163"/>
    </source>
</evidence>
<evidence type="ECO:0000256" key="3">
    <source>
        <dbReference type="ARBA" id="ARBA00023015"/>
    </source>
</evidence>
<evidence type="ECO:0000256" key="5">
    <source>
        <dbReference type="ARBA" id="ARBA00023125"/>
    </source>
</evidence>
<keyword evidence="5 9" id="KW-0238">DNA-binding</keyword>
<dbReference type="FunFam" id="1.10.287.180:FF:000001">
    <property type="entry name" value="Transcription elongation factor GreA"/>
    <property type="match status" value="1"/>
</dbReference>
<keyword evidence="6 9" id="KW-0804">Transcription</keyword>
<dbReference type="Gene3D" id="3.10.50.30">
    <property type="entry name" value="Transcription elongation factor, GreA/GreB, C-terminal domain"/>
    <property type="match status" value="1"/>
</dbReference>
<evidence type="ECO:0000256" key="1">
    <source>
        <dbReference type="ARBA" id="ARBA00008213"/>
    </source>
</evidence>
<keyword evidence="4 9" id="KW-0175">Coiled coil</keyword>
<organism evidence="13 14">
    <name type="scientific">[Clostridium] methylpentosum DSM 5476</name>
    <dbReference type="NCBI Taxonomy" id="537013"/>
    <lineage>
        <taxon>Bacteria</taxon>
        <taxon>Bacillati</taxon>
        <taxon>Bacillota</taxon>
        <taxon>Clostridia</taxon>
        <taxon>Eubacteriales</taxon>
        <taxon>Oscillospiraceae</taxon>
        <taxon>Oscillospiraceae incertae sedis</taxon>
    </lineage>
</organism>
<evidence type="ECO:0000256" key="4">
    <source>
        <dbReference type="ARBA" id="ARBA00023054"/>
    </source>
</evidence>
<feature type="domain" description="Transcription elongation factor GreA/GreB N-terminal" evidence="12">
    <location>
        <begin position="12"/>
        <end position="81"/>
    </location>
</feature>
<evidence type="ECO:0000259" key="11">
    <source>
        <dbReference type="Pfam" id="PF01272"/>
    </source>
</evidence>
<dbReference type="Gene3D" id="1.10.287.180">
    <property type="entry name" value="Transcription elongation factor, GreA/GreB, N-terminal domain"/>
    <property type="match status" value="1"/>
</dbReference>
<keyword evidence="14" id="KW-1185">Reference proteome</keyword>
<dbReference type="NCBIfam" id="NF001263">
    <property type="entry name" value="PRK00226.1-4"/>
    <property type="match status" value="1"/>
</dbReference>
<dbReference type="GO" id="GO:0003677">
    <property type="term" value="F:DNA binding"/>
    <property type="evidence" value="ECO:0007669"/>
    <property type="project" value="UniProtKB-UniRule"/>
</dbReference>
<dbReference type="InterPro" id="IPR001437">
    <property type="entry name" value="Tscrpt_elong_fac_GreA/B_C"/>
</dbReference>
<accession>C0E8I6</accession>
<feature type="coiled-coil region" evidence="9">
    <location>
        <begin position="18"/>
        <end position="75"/>
    </location>
</feature>
<dbReference type="PROSITE" id="PS00829">
    <property type="entry name" value="GREAB_1"/>
    <property type="match status" value="1"/>
</dbReference>